<dbReference type="RefSeq" id="WP_109761428.1">
    <property type="nucleotide sequence ID" value="NZ_QGGU01000001.1"/>
</dbReference>
<dbReference type="AlphaFoldDB" id="A0A316G1N9"/>
<reference evidence="1 2" key="1">
    <citation type="submission" date="2018-05" db="EMBL/GenBank/DDBJ databases">
        <title>Genomic Encyclopedia of Type Strains, Phase IV (KMG-IV): sequencing the most valuable type-strain genomes for metagenomic binning, comparative biology and taxonomic classification.</title>
        <authorList>
            <person name="Goeker M."/>
        </authorList>
    </citation>
    <scope>NUCLEOTIDE SEQUENCE [LARGE SCALE GENOMIC DNA]</scope>
    <source>
        <strain evidence="1 2">DSM 25350</strain>
    </source>
</reference>
<sequence>MNYIKSITLRLLILLSSGFILLKPELVLAEQQVIYLTRHAEKQAQPKDDPALTANGEARALYIAQLLSNKNIQQIFSTHYKRTRSTAKPLANRQGIAIEIYSPSHPDDMIKQVLNSKKNTLIVGHSNTLNDLVIRFGGKIKTTIEHDDYDNLYRLIITPEGVKSQLLKTEIEVRKD</sequence>
<evidence type="ECO:0000313" key="1">
    <source>
        <dbReference type="EMBL" id="PWK54305.1"/>
    </source>
</evidence>
<evidence type="ECO:0000313" key="2">
    <source>
        <dbReference type="Proteomes" id="UP000245790"/>
    </source>
</evidence>
<proteinExistence type="predicted"/>
<dbReference type="SUPFAM" id="SSF53254">
    <property type="entry name" value="Phosphoglycerate mutase-like"/>
    <property type="match status" value="1"/>
</dbReference>
<comment type="caution">
    <text evidence="1">The sequence shown here is derived from an EMBL/GenBank/DDBJ whole genome shotgun (WGS) entry which is preliminary data.</text>
</comment>
<dbReference type="SMART" id="SM00855">
    <property type="entry name" value="PGAM"/>
    <property type="match status" value="1"/>
</dbReference>
<keyword evidence="2" id="KW-1185">Reference proteome</keyword>
<dbReference type="Gene3D" id="3.40.50.1240">
    <property type="entry name" value="Phosphoglycerate mutase-like"/>
    <property type="match status" value="1"/>
</dbReference>
<dbReference type="Pfam" id="PF00300">
    <property type="entry name" value="His_Phos_1"/>
    <property type="match status" value="1"/>
</dbReference>
<protein>
    <submittedName>
        <fullName evidence="1">Histidine phosphatase superfamily protein (Branch 1)</fullName>
    </submittedName>
</protein>
<dbReference type="OrthoDB" id="3296006at2"/>
<dbReference type="InterPro" id="IPR013078">
    <property type="entry name" value="His_Pase_superF_clade-1"/>
</dbReference>
<dbReference type="CDD" id="cd07040">
    <property type="entry name" value="HP"/>
    <property type="match status" value="1"/>
</dbReference>
<gene>
    <name evidence="1" type="ORF">C8D97_101153</name>
</gene>
<dbReference type="Proteomes" id="UP000245790">
    <property type="component" value="Unassembled WGS sequence"/>
</dbReference>
<dbReference type="EMBL" id="QGGU01000001">
    <property type="protein sequence ID" value="PWK54305.1"/>
    <property type="molecule type" value="Genomic_DNA"/>
</dbReference>
<organism evidence="1 2">
    <name type="scientific">Pleionea mediterranea</name>
    <dbReference type="NCBI Taxonomy" id="523701"/>
    <lineage>
        <taxon>Bacteria</taxon>
        <taxon>Pseudomonadati</taxon>
        <taxon>Pseudomonadota</taxon>
        <taxon>Gammaproteobacteria</taxon>
        <taxon>Oceanospirillales</taxon>
        <taxon>Pleioneaceae</taxon>
        <taxon>Pleionea</taxon>
    </lineage>
</organism>
<name>A0A316G1N9_9GAMM</name>
<dbReference type="InterPro" id="IPR029033">
    <property type="entry name" value="His_PPase_superfam"/>
</dbReference>
<accession>A0A316G1N9</accession>